<feature type="compositionally biased region" description="Low complexity" evidence="9">
    <location>
        <begin position="78"/>
        <end position="94"/>
    </location>
</feature>
<dbReference type="FunFam" id="1.10.287.3700:FF:000001">
    <property type="entry name" value="PAN2-PAN3 deadenylation complex subunit PAN3"/>
    <property type="match status" value="1"/>
</dbReference>
<dbReference type="GO" id="GO:0008270">
    <property type="term" value="F:zinc ion binding"/>
    <property type="evidence" value="ECO:0007669"/>
    <property type="project" value="UniProtKB-KW"/>
</dbReference>
<evidence type="ECO:0000256" key="2">
    <source>
        <dbReference type="ARBA" id="ARBA00022490"/>
    </source>
</evidence>
<comment type="similarity">
    <text evidence="8">Belongs to the protein kinase superfamily. PAN3 family.</text>
</comment>
<proteinExistence type="inferred from homology"/>
<keyword evidence="3 8" id="KW-0507">mRNA processing</keyword>
<dbReference type="Proteomes" id="UP000799441">
    <property type="component" value="Unassembled WGS sequence"/>
</dbReference>
<feature type="domain" description="Pan3 C-terminal knob" evidence="10">
    <location>
        <begin position="482"/>
        <end position="632"/>
    </location>
</feature>
<dbReference type="Gene3D" id="1.10.287.3700">
    <property type="match status" value="1"/>
</dbReference>
<evidence type="ECO:0000256" key="4">
    <source>
        <dbReference type="ARBA" id="ARBA00022741"/>
    </source>
</evidence>
<dbReference type="InterPro" id="IPR041332">
    <property type="entry name" value="Pan3_CK"/>
</dbReference>
<sequence length="641" mass="70340">MAAQPRVSGDARRYHSGSRFGENRPPTYTILCRNGPNCRKRQEGTCNYSHDHGQLRASNGLTVPKTAKSLNVESPSFTPKTTAAQPAQPQTQKALGISPKAAAAATFTPRGSGSQIDAQLSSQLGTFGGDLFVTSAGLQGFDASQQTSINPYATAQSAVGGQTYFPDTGSFKHPLNYHLYASIAPYRANLMSYQRSASDFFIPDDLRQDLQQKSEATLQTFANSMLPNVEHFHSLVALDTSNQRGPSTFGYPSHLYKATSSKDGNHYVLRRIEGFRLTDAEAINSCKAWKRISCGNVVLVYDAFTTREFGDSSLIVVSDYHPLSQTLAEKHFAPTRLASRSAGQIVPENDLWGYIVQLANALKAIHSNGLAAQTVQASKILLTSKNRIRLNGCGILDVTQFDSQKPIAELQQSDLLHVGQVILAIAVRNPTAHNNVSKSLELVSRTYTERLRACLAWLLSPPTIAQDTATDAESQTPHDYSITAFLTNISDKVMATFDGALHQADESTSNLMRELENGRLVRLLAKLNVILERPETSPTSAGGPASNSSQPSSTWSETGERYYLKLFRDFVFHQVDHDGRPVLDLGHMITCLNKLDAGIDEKIQLVSRNEQDVFIMSYRDIKRGLEAAWTEIVKASNPARR</sequence>
<evidence type="ECO:0000256" key="3">
    <source>
        <dbReference type="ARBA" id="ARBA00022664"/>
    </source>
</evidence>
<dbReference type="GO" id="GO:0031251">
    <property type="term" value="C:PAN complex"/>
    <property type="evidence" value="ECO:0007669"/>
    <property type="project" value="UniProtKB-UniRule"/>
</dbReference>
<reference evidence="11" key="1">
    <citation type="journal article" date="2020" name="Stud. Mycol.">
        <title>101 Dothideomycetes genomes: a test case for predicting lifestyles and emergence of pathogens.</title>
        <authorList>
            <person name="Haridas S."/>
            <person name="Albert R."/>
            <person name="Binder M."/>
            <person name="Bloem J."/>
            <person name="Labutti K."/>
            <person name="Salamov A."/>
            <person name="Andreopoulos B."/>
            <person name="Baker S."/>
            <person name="Barry K."/>
            <person name="Bills G."/>
            <person name="Bluhm B."/>
            <person name="Cannon C."/>
            <person name="Castanera R."/>
            <person name="Culley D."/>
            <person name="Daum C."/>
            <person name="Ezra D."/>
            <person name="Gonzalez J."/>
            <person name="Henrissat B."/>
            <person name="Kuo A."/>
            <person name="Liang C."/>
            <person name="Lipzen A."/>
            <person name="Lutzoni F."/>
            <person name="Magnuson J."/>
            <person name="Mondo S."/>
            <person name="Nolan M."/>
            <person name="Ohm R."/>
            <person name="Pangilinan J."/>
            <person name="Park H.-J."/>
            <person name="Ramirez L."/>
            <person name="Alfaro M."/>
            <person name="Sun H."/>
            <person name="Tritt A."/>
            <person name="Yoshinaga Y."/>
            <person name="Zwiers L.-H."/>
            <person name="Turgeon B."/>
            <person name="Goodwin S."/>
            <person name="Spatafora J."/>
            <person name="Crous P."/>
            <person name="Grigoriev I."/>
        </authorList>
    </citation>
    <scope>NUCLEOTIDE SEQUENCE</scope>
    <source>
        <strain evidence="11">CBS 116435</strain>
    </source>
</reference>
<dbReference type="GO" id="GO:0000289">
    <property type="term" value="P:nuclear-transcribed mRNA poly(A) tail shortening"/>
    <property type="evidence" value="ECO:0007669"/>
    <property type="project" value="UniProtKB-UniRule"/>
</dbReference>
<feature type="region of interest" description="Disordered" evidence="9">
    <location>
        <begin position="535"/>
        <end position="555"/>
    </location>
</feature>
<comment type="domain">
    <text evidence="8">Contains a pseudokinase domain. The protein kinase domain is predicted to be catalytically inactive because some of the residues important for catalytic activity are substituted and it lacks the equivalent of the binding site for a peptide substrate. However, it has retained an ATP-binding site and ATP-binding is required for mRNA degradation, stimulating the activity of the PAN2 nuclease in vitro. The nucleotide-binding site is juxtaposed to the RNase active site of PAN2 in the complex and may actually bind nucleosides of a poly(A) RNA rather than ATP, feeding the poly(A)-tail to the active site of the deadenylase and thus increasing the efficiency with which this distributive enzyme degrades oligo(A) RNAs.</text>
</comment>
<keyword evidence="5" id="KW-0863">Zinc-finger</keyword>
<dbReference type="HAMAP" id="MF_03181">
    <property type="entry name" value="PAN3"/>
    <property type="match status" value="1"/>
</dbReference>
<feature type="coiled-coil region" evidence="8">
    <location>
        <begin position="491"/>
        <end position="529"/>
    </location>
</feature>
<dbReference type="Gene3D" id="1.10.510.10">
    <property type="entry name" value="Transferase(Phosphotransferase) domain 1"/>
    <property type="match status" value="1"/>
</dbReference>
<dbReference type="Gene3D" id="1.20.5.5160">
    <property type="match status" value="1"/>
</dbReference>
<evidence type="ECO:0000256" key="7">
    <source>
        <dbReference type="ARBA" id="ARBA00023054"/>
    </source>
</evidence>
<evidence type="ECO:0000313" key="11">
    <source>
        <dbReference type="EMBL" id="KAF2726055.1"/>
    </source>
</evidence>
<comment type="function">
    <text evidence="8">Regulatory subunit of the poly(A)-nuclease (PAN) deadenylation complex, one of two cytoplasmic mRNA deadenylases involved in mRNA turnover. PAN specifically shortens poly(A) tails of RNA and the activity is stimulated by poly(A)-binding protein PAB1. PAN deadenylation is followed by rapid degradation of the shortened mRNA tails by the CCR4-NOT complex. Deadenylated mRNAs are then degraded by two alternative mechanisms, namely exosome-mediated 3'-5' exonucleolytic degradation, or deadenlyation-dependent mRNA decaping and subsequent 5'-3' exonucleolytic degradation by XRN1. May also be involved in post-transcriptional maturation of mRNA poly(A) tails. PAN3 acts as a positive regulator for PAN activity, recruiting the catalytic subunit PAN2 to mRNA via its interaction with RNA and with PAB1.</text>
</comment>
<evidence type="ECO:0000256" key="5">
    <source>
        <dbReference type="ARBA" id="ARBA00022771"/>
    </source>
</evidence>
<accession>A0A9P4QHV6</accession>
<organism evidence="11 12">
    <name type="scientific">Polychaeton citri CBS 116435</name>
    <dbReference type="NCBI Taxonomy" id="1314669"/>
    <lineage>
        <taxon>Eukaryota</taxon>
        <taxon>Fungi</taxon>
        <taxon>Dikarya</taxon>
        <taxon>Ascomycota</taxon>
        <taxon>Pezizomycotina</taxon>
        <taxon>Dothideomycetes</taxon>
        <taxon>Dothideomycetidae</taxon>
        <taxon>Capnodiales</taxon>
        <taxon>Capnodiaceae</taxon>
        <taxon>Polychaeton</taxon>
    </lineage>
</organism>
<evidence type="ECO:0000259" key="10">
    <source>
        <dbReference type="Pfam" id="PF18101"/>
    </source>
</evidence>
<feature type="binding site" evidence="8">
    <location>
        <position position="270"/>
    </location>
    <ligand>
        <name>ATP</name>
        <dbReference type="ChEBI" id="CHEBI:30616"/>
    </ligand>
</feature>
<dbReference type="GO" id="GO:0006397">
    <property type="term" value="P:mRNA processing"/>
    <property type="evidence" value="ECO:0007669"/>
    <property type="project" value="UniProtKB-KW"/>
</dbReference>
<dbReference type="PANTHER" id="PTHR12272:SF11">
    <property type="entry name" value="PAN2-PAN3 DEADENYLATION COMPLEX SUBUNIT PAN3"/>
    <property type="match status" value="1"/>
</dbReference>
<evidence type="ECO:0000313" key="12">
    <source>
        <dbReference type="Proteomes" id="UP000799441"/>
    </source>
</evidence>
<dbReference type="GO" id="GO:0008143">
    <property type="term" value="F:poly(A) binding"/>
    <property type="evidence" value="ECO:0007669"/>
    <property type="project" value="TreeGrafter"/>
</dbReference>
<dbReference type="GO" id="GO:0000932">
    <property type="term" value="C:P-body"/>
    <property type="evidence" value="ECO:0007669"/>
    <property type="project" value="TreeGrafter"/>
</dbReference>
<comment type="caution">
    <text evidence="11">The sequence shown here is derived from an EMBL/GenBank/DDBJ whole genome shotgun (WGS) entry which is preliminary data.</text>
</comment>
<name>A0A9P4QHV6_9PEZI</name>
<feature type="compositionally biased region" description="Polar residues" evidence="9">
    <location>
        <begin position="536"/>
        <end position="555"/>
    </location>
</feature>
<dbReference type="PANTHER" id="PTHR12272">
    <property type="entry name" value="DEADENYLATION COMPLEX SUBUNIT PAN3"/>
    <property type="match status" value="1"/>
</dbReference>
<keyword evidence="2 8" id="KW-0963">Cytoplasm</keyword>
<feature type="region of interest" description="Disordered" evidence="9">
    <location>
        <begin position="74"/>
        <end position="98"/>
    </location>
</feature>
<evidence type="ECO:0000256" key="1">
    <source>
        <dbReference type="ARBA" id="ARBA00004496"/>
    </source>
</evidence>
<dbReference type="GO" id="GO:0005524">
    <property type="term" value="F:ATP binding"/>
    <property type="evidence" value="ECO:0007669"/>
    <property type="project" value="UniProtKB-UniRule"/>
</dbReference>
<evidence type="ECO:0000256" key="6">
    <source>
        <dbReference type="ARBA" id="ARBA00022840"/>
    </source>
</evidence>
<protein>
    <recommendedName>
        <fullName evidence="8">PAN2-PAN3 deadenylation complex subunit PAN3</fullName>
    </recommendedName>
    <alternativeName>
        <fullName evidence="8">PAB1P-dependent poly(A)-specific ribonuclease</fullName>
    </alternativeName>
    <alternativeName>
        <fullName evidence="8">Poly(A)-nuclease deadenylation complex subunit 3</fullName>
        <shortName evidence="8">PAN deadenylation complex subunit 3</shortName>
    </alternativeName>
</protein>
<keyword evidence="6 8" id="KW-0067">ATP-binding</keyword>
<feature type="binding site" evidence="8">
    <location>
        <begin position="319"/>
        <end position="326"/>
    </location>
    <ligand>
        <name>ATP</name>
        <dbReference type="ChEBI" id="CHEBI:30616"/>
    </ligand>
</feature>
<keyword evidence="5" id="KW-0862">Zinc</keyword>
<feature type="binding site" evidence="8">
    <location>
        <begin position="378"/>
        <end position="379"/>
    </location>
    <ligand>
        <name>ATP</name>
        <dbReference type="ChEBI" id="CHEBI:30616"/>
    </ligand>
</feature>
<dbReference type="Pfam" id="PF18101">
    <property type="entry name" value="Pan3_CK"/>
    <property type="match status" value="1"/>
</dbReference>
<keyword evidence="7 8" id="KW-0175">Coiled coil</keyword>
<gene>
    <name evidence="8" type="primary">PAN3</name>
    <name evidence="11" type="ORF">K431DRAFT_214020</name>
</gene>
<evidence type="ECO:0000256" key="9">
    <source>
        <dbReference type="SAM" id="MobiDB-lite"/>
    </source>
</evidence>
<dbReference type="EMBL" id="MU003765">
    <property type="protein sequence ID" value="KAF2726055.1"/>
    <property type="molecule type" value="Genomic_DNA"/>
</dbReference>
<dbReference type="InterPro" id="IPR011009">
    <property type="entry name" value="Kinase-like_dom_sf"/>
</dbReference>
<keyword evidence="4 8" id="KW-0547">Nucleotide-binding</keyword>
<comment type="domain">
    <text evidence="8">The pseudokinase domain, the coiled-coil (CC), and C-terminal knob domain (CK) form a structural unit (PKC) that forms an extensive high-affinity interaction surface for PAN2.</text>
</comment>
<feature type="region of interest" description="Knob domain" evidence="8">
    <location>
        <begin position="530"/>
        <end position="641"/>
    </location>
</feature>
<keyword evidence="5" id="KW-0479">Metal-binding</keyword>
<dbReference type="SUPFAM" id="SSF56112">
    <property type="entry name" value="Protein kinase-like (PK-like)"/>
    <property type="match status" value="1"/>
</dbReference>
<dbReference type="OrthoDB" id="204958at2759"/>
<evidence type="ECO:0000256" key="8">
    <source>
        <dbReference type="HAMAP-Rule" id="MF_03181"/>
    </source>
</evidence>
<comment type="subunit">
    <text evidence="8">Homodimer. Forms a heterotrimer with a catalytic subunit PAN2 to form the poly(A)-nuclease (PAN) deadenylation complex. Interacts (via PAM-2 motif) with poly(A)-binding protein PAB1 (via PABC domain), conferring substrate specificity of the enzyme complex.</text>
</comment>
<comment type="domain">
    <text evidence="8">The N-terminal zinc finger binds to poly(A) RNA.</text>
</comment>
<dbReference type="AlphaFoldDB" id="A0A9P4QHV6"/>
<comment type="subcellular location">
    <subcellularLocation>
        <location evidence="1 8">Cytoplasm</location>
    </subcellularLocation>
</comment>
<comment type="caution">
    <text evidence="8">Lacks conserved residue(s) required for the propagation of feature annotation.</text>
</comment>
<keyword evidence="12" id="KW-1185">Reference proteome</keyword>
<dbReference type="InterPro" id="IPR030844">
    <property type="entry name" value="PAN3"/>
</dbReference>
<feature type="region of interest" description="Disordered" evidence="9">
    <location>
        <begin position="1"/>
        <end position="25"/>
    </location>
</feature>